<dbReference type="AlphaFoldDB" id="A0A167QDJ7"/>
<dbReference type="STRING" id="763407.A0A167QDJ7"/>
<protein>
    <recommendedName>
        <fullName evidence="4">Transcription factor domain-containing protein</fullName>
    </recommendedName>
</protein>
<feature type="region of interest" description="Disordered" evidence="1">
    <location>
        <begin position="65"/>
        <end position="86"/>
    </location>
</feature>
<proteinExistence type="predicted"/>
<keyword evidence="3" id="KW-1185">Reference proteome</keyword>
<reference evidence="3" key="1">
    <citation type="submission" date="2015-06" db="EMBL/GenBank/DDBJ databases">
        <title>Expansion of signal transduction pathways in fungi by whole-genome duplication.</title>
        <authorList>
            <consortium name="DOE Joint Genome Institute"/>
            <person name="Corrochano L.M."/>
            <person name="Kuo A."/>
            <person name="Marcet-Houben M."/>
            <person name="Polaino S."/>
            <person name="Salamov A."/>
            <person name="Villalobos J.M."/>
            <person name="Alvarez M.I."/>
            <person name="Avalos J."/>
            <person name="Benito E.P."/>
            <person name="Benoit I."/>
            <person name="Burger G."/>
            <person name="Camino L.P."/>
            <person name="Canovas D."/>
            <person name="Cerda-Olmedo E."/>
            <person name="Cheng J.-F."/>
            <person name="Dominguez A."/>
            <person name="Elias M."/>
            <person name="Eslava A.P."/>
            <person name="Glaser F."/>
            <person name="Grimwood J."/>
            <person name="Gutierrez G."/>
            <person name="Heitman J."/>
            <person name="Henrissat B."/>
            <person name="Iturriaga E.A."/>
            <person name="Lang B.F."/>
            <person name="Lavin J.L."/>
            <person name="Lee S."/>
            <person name="Li W."/>
            <person name="Lindquist E."/>
            <person name="Lopez-Garcia S."/>
            <person name="Luque E.M."/>
            <person name="Marcos A.T."/>
            <person name="Martin J."/>
            <person name="McCluskey K."/>
            <person name="Medina H.R."/>
            <person name="Miralles-Duran A."/>
            <person name="Miyazaki A."/>
            <person name="Munoz-Torres E."/>
            <person name="Oguiza J.A."/>
            <person name="Ohm R."/>
            <person name="Olmedo M."/>
            <person name="Orejas M."/>
            <person name="Ortiz-Castellanos L."/>
            <person name="Pisabarro A.G."/>
            <person name="Rodriguez-Romero J."/>
            <person name="Ruiz-Herrera J."/>
            <person name="Ruiz-Vazquez R."/>
            <person name="Sanz C."/>
            <person name="Schackwitz W."/>
            <person name="Schmutz J."/>
            <person name="Shahriari M."/>
            <person name="Shelest E."/>
            <person name="Silva-Franco F."/>
            <person name="Soanes D."/>
            <person name="Syed K."/>
            <person name="Tagua V.G."/>
            <person name="Talbot N.J."/>
            <person name="Thon M."/>
            <person name="De vries R.P."/>
            <person name="Wiebenga A."/>
            <person name="Yadav J.S."/>
            <person name="Braun E.L."/>
            <person name="Baker S."/>
            <person name="Garre V."/>
            <person name="Horwitz B."/>
            <person name="Torres-Martinez S."/>
            <person name="Idnurm A."/>
            <person name="Herrera-Estrella A."/>
            <person name="Gabaldon T."/>
            <person name="Grigoriev I.V."/>
        </authorList>
    </citation>
    <scope>NUCLEOTIDE SEQUENCE [LARGE SCALE GENOMIC DNA]</scope>
    <source>
        <strain evidence="3">NRRL 1555(-)</strain>
    </source>
</reference>
<dbReference type="VEuPathDB" id="FungiDB:PHYBLDRAFT_58587"/>
<evidence type="ECO:0000256" key="1">
    <source>
        <dbReference type="SAM" id="MobiDB-lite"/>
    </source>
</evidence>
<feature type="compositionally biased region" description="Polar residues" evidence="1">
    <location>
        <begin position="65"/>
        <end position="82"/>
    </location>
</feature>
<dbReference type="CDD" id="cd12148">
    <property type="entry name" value="fungal_TF_MHR"/>
    <property type="match status" value="1"/>
</dbReference>
<dbReference type="EMBL" id="KV440972">
    <property type="protein sequence ID" value="OAD79538.1"/>
    <property type="molecule type" value="Genomic_DNA"/>
</dbReference>
<name>A0A167QDJ7_PHYB8</name>
<dbReference type="OrthoDB" id="2354504at2759"/>
<dbReference type="Proteomes" id="UP000077315">
    <property type="component" value="Unassembled WGS sequence"/>
</dbReference>
<sequence length="710" mass="81595">MHNHDLYYYSTDHIFTPETTPEPVSSSNPIDKPDVLDIDYIVHLQLSSFTDLHCLLETSTTRLSQSSNQKHYTRNDNTTQSHYDTDQNREHKHLCLKASKMDLLRLKNIEQAIPASIRNTIESSHMLDVLMSRAVSHWCCIGFKVAPIRLELIRDWHNAPLPIVYSIAAISLVTFIDHSQQKNYANKNAKRNASLFAKGAAMVFYQKARQHMEDVLFEDELEPSVLQSYFCLSYISNLLRLPDQQRAWASLASIGLLQSANAIKAGKEIDELTMLCWYRWYYIDAWVSLSRNIVCLLPDDIPLPRLKETKDTSYSGIQCNPSLPTGDAERAFDRLNLYQFSAMSRYMRRFIRAIHSGDLFDISNDGEDRDNAYISPSPLYYELASQLQTWYDLQPHASQLRPPFKEIQNSPSSAFNPRIDIHLYLCYHSMRLVLLFQFLHPRHPPSLHIILDSLETNIILLQALQHLHAVGCDQSTYHVMFFAIHNAAKRVFLYAQANTELRFLLSYAREQLQMNLTILLGTQSFENDIFMLQLYAEKIEHDLQEIGITMEAWEAPKNNSLPGTFVFRLNSQAKKMAQHLNGNSTFGSDINNQKKSLVAKRQSAYGYCFLITNNIITLLKLSIIIFQISLNPVLNKEIKFEQDLSTLTIQVKEEEEEESHIGILRKCNTSLVYSQLLSAISLSFRTPKKGLGAGIYACIYLDTLTWLEEV</sequence>
<accession>A0A167QDJ7</accession>
<evidence type="ECO:0000313" key="2">
    <source>
        <dbReference type="EMBL" id="OAD79538.1"/>
    </source>
</evidence>
<organism evidence="2 3">
    <name type="scientific">Phycomyces blakesleeanus (strain ATCC 8743b / DSM 1359 / FGSC 10004 / NBRC 33097 / NRRL 1555)</name>
    <dbReference type="NCBI Taxonomy" id="763407"/>
    <lineage>
        <taxon>Eukaryota</taxon>
        <taxon>Fungi</taxon>
        <taxon>Fungi incertae sedis</taxon>
        <taxon>Mucoromycota</taxon>
        <taxon>Mucoromycotina</taxon>
        <taxon>Mucoromycetes</taxon>
        <taxon>Mucorales</taxon>
        <taxon>Phycomycetaceae</taxon>
        <taxon>Phycomyces</taxon>
    </lineage>
</organism>
<evidence type="ECO:0008006" key="4">
    <source>
        <dbReference type="Google" id="ProtNLM"/>
    </source>
</evidence>
<dbReference type="RefSeq" id="XP_018297578.1">
    <property type="nucleotide sequence ID" value="XM_018440357.1"/>
</dbReference>
<evidence type="ECO:0000313" key="3">
    <source>
        <dbReference type="Proteomes" id="UP000077315"/>
    </source>
</evidence>
<dbReference type="GeneID" id="29001263"/>
<gene>
    <name evidence="2" type="ORF">PHYBLDRAFT_58587</name>
</gene>
<dbReference type="InParanoid" id="A0A167QDJ7"/>